<evidence type="ECO:0000256" key="7">
    <source>
        <dbReference type="SAM" id="SignalP"/>
    </source>
</evidence>
<evidence type="ECO:0000313" key="10">
    <source>
        <dbReference type="Proteomes" id="UP000327148"/>
    </source>
</evidence>
<dbReference type="RefSeq" id="WP_070430542.1">
    <property type="nucleotide sequence ID" value="NZ_VYWO01000003.1"/>
</dbReference>
<feature type="transmembrane region" description="Helical" evidence="6">
    <location>
        <begin position="243"/>
        <end position="266"/>
    </location>
</feature>
<feature type="domain" description="Gram-positive cocci surface proteins LPxTG" evidence="8">
    <location>
        <begin position="238"/>
        <end position="272"/>
    </location>
</feature>
<evidence type="ECO:0000256" key="1">
    <source>
        <dbReference type="ARBA" id="ARBA00022512"/>
    </source>
</evidence>
<keyword evidence="6" id="KW-0472">Membrane</keyword>
<proteinExistence type="predicted"/>
<feature type="compositionally biased region" description="Basic and acidic residues" evidence="5">
    <location>
        <begin position="91"/>
        <end position="101"/>
    </location>
</feature>
<dbReference type="NCBIfam" id="TIGR01167">
    <property type="entry name" value="LPXTG_anchor"/>
    <property type="match status" value="1"/>
</dbReference>
<gene>
    <name evidence="9" type="ORF">F6I03_05555</name>
</gene>
<feature type="region of interest" description="Disordered" evidence="5">
    <location>
        <begin position="162"/>
        <end position="244"/>
    </location>
</feature>
<feature type="compositionally biased region" description="Polar residues" evidence="5">
    <location>
        <begin position="52"/>
        <end position="76"/>
    </location>
</feature>
<dbReference type="OrthoDB" id="2136724at2"/>
<dbReference type="AlphaFoldDB" id="A0A5N1GJ25"/>
<keyword evidence="6" id="KW-0812">Transmembrane</keyword>
<evidence type="ECO:0000256" key="2">
    <source>
        <dbReference type="ARBA" id="ARBA00022525"/>
    </source>
</evidence>
<evidence type="ECO:0000256" key="3">
    <source>
        <dbReference type="ARBA" id="ARBA00022729"/>
    </source>
</evidence>
<evidence type="ECO:0000313" key="9">
    <source>
        <dbReference type="EMBL" id="KAA9300772.1"/>
    </source>
</evidence>
<evidence type="ECO:0000256" key="4">
    <source>
        <dbReference type="ARBA" id="ARBA00023088"/>
    </source>
</evidence>
<feature type="region of interest" description="Disordered" evidence="5">
    <location>
        <begin position="47"/>
        <end position="105"/>
    </location>
</feature>
<evidence type="ECO:0000256" key="6">
    <source>
        <dbReference type="SAM" id="Phobius"/>
    </source>
</evidence>
<organism evidence="9 10">
    <name type="scientific">Aerococcus sanguinicola</name>
    <dbReference type="NCBI Taxonomy" id="119206"/>
    <lineage>
        <taxon>Bacteria</taxon>
        <taxon>Bacillati</taxon>
        <taxon>Bacillota</taxon>
        <taxon>Bacilli</taxon>
        <taxon>Lactobacillales</taxon>
        <taxon>Aerococcaceae</taxon>
        <taxon>Aerococcus</taxon>
    </lineage>
</organism>
<protein>
    <submittedName>
        <fullName evidence="9">LPXTG cell wall anchor domain-containing protein</fullName>
    </submittedName>
</protein>
<keyword evidence="6" id="KW-1133">Transmembrane helix</keyword>
<dbReference type="InterPro" id="IPR019931">
    <property type="entry name" value="LPXTG_anchor"/>
</dbReference>
<keyword evidence="2" id="KW-0964">Secreted</keyword>
<dbReference type="EMBL" id="VYWO01000003">
    <property type="protein sequence ID" value="KAA9300772.1"/>
    <property type="molecule type" value="Genomic_DNA"/>
</dbReference>
<comment type="caution">
    <text evidence="9">The sequence shown here is derived from an EMBL/GenBank/DDBJ whole genome shotgun (WGS) entry which is preliminary data.</text>
</comment>
<name>A0A5N1GJ25_9LACT</name>
<feature type="chain" id="PRO_5024393780" evidence="7">
    <location>
        <begin position="31"/>
        <end position="272"/>
    </location>
</feature>
<dbReference type="Proteomes" id="UP000327148">
    <property type="component" value="Unassembled WGS sequence"/>
</dbReference>
<evidence type="ECO:0000256" key="5">
    <source>
        <dbReference type="SAM" id="MobiDB-lite"/>
    </source>
</evidence>
<dbReference type="PROSITE" id="PS50847">
    <property type="entry name" value="GRAM_POS_ANCHORING"/>
    <property type="match status" value="1"/>
</dbReference>
<keyword evidence="1" id="KW-0134">Cell wall</keyword>
<keyword evidence="4" id="KW-0572">Peptidoglycan-anchor</keyword>
<evidence type="ECO:0000259" key="8">
    <source>
        <dbReference type="PROSITE" id="PS50847"/>
    </source>
</evidence>
<feature type="signal peptide" evidence="7">
    <location>
        <begin position="1"/>
        <end position="30"/>
    </location>
</feature>
<dbReference type="Pfam" id="PF00746">
    <property type="entry name" value="Gram_pos_anchor"/>
    <property type="match status" value="1"/>
</dbReference>
<sequence>MNFKKVLLTSVATTAAAGALFANSLQVAEAAPAYTAPVDKDGNIILGGVADSNPTDSNSEKSAVNAETSNQFTNTVDADGVPTSVSGKPAVEQKEEVKADDPNYSPYEYEAETKEKAIEIGQAMLKRSELEGTALAQVNNHVDAVQTASGKWTPTFSFIEKAEKPAKEDKKAEDKKEVKPEAKKESKEGKKADDKKAVKPAAKTDAKKAADKKVAAKKTEAVKANNKKEAAKKAKSTLPKTGAIASATPAVLGLALASAGTALVFGKKKEDK</sequence>
<reference evidence="9 10" key="1">
    <citation type="submission" date="2019-09" db="EMBL/GenBank/DDBJ databases">
        <title>Draft genome sequence assemblies of isolates from the urinary tract.</title>
        <authorList>
            <person name="Mores C.R."/>
            <person name="Putonti C."/>
            <person name="Wolfe A.J."/>
        </authorList>
    </citation>
    <scope>NUCLEOTIDE SEQUENCE [LARGE SCALE GENOMIC DNA]</scope>
    <source>
        <strain evidence="9 10">UMB623</strain>
    </source>
</reference>
<keyword evidence="3 7" id="KW-0732">Signal</keyword>
<feature type="compositionally biased region" description="Basic and acidic residues" evidence="5">
    <location>
        <begin position="162"/>
        <end position="232"/>
    </location>
</feature>
<accession>A0A5N1GJ25</accession>